<dbReference type="PANTHER" id="PTHR11952:SF2">
    <property type="entry name" value="LD24639P"/>
    <property type="match status" value="1"/>
</dbReference>
<dbReference type="GO" id="GO:0003977">
    <property type="term" value="F:UDP-N-acetylglucosamine diphosphorylase activity"/>
    <property type="evidence" value="ECO:0007669"/>
    <property type="project" value="TreeGrafter"/>
</dbReference>
<dbReference type="PANTHER" id="PTHR11952">
    <property type="entry name" value="UDP- GLUCOSE PYROPHOSPHORYLASE"/>
    <property type="match status" value="1"/>
</dbReference>
<dbReference type="AlphaFoldDB" id="A0A645D4M7"/>
<protein>
    <submittedName>
        <fullName evidence="4">Putative uridylyltransferase</fullName>
        <ecNumber evidence="4">2.7.7.-</ecNumber>
    </submittedName>
</protein>
<organism evidence="4">
    <name type="scientific">bioreactor metagenome</name>
    <dbReference type="NCBI Taxonomy" id="1076179"/>
    <lineage>
        <taxon>unclassified sequences</taxon>
        <taxon>metagenomes</taxon>
        <taxon>ecological metagenomes</taxon>
    </lineage>
</organism>
<evidence type="ECO:0000256" key="1">
    <source>
        <dbReference type="ARBA" id="ARBA00010401"/>
    </source>
</evidence>
<evidence type="ECO:0000256" key="3">
    <source>
        <dbReference type="ARBA" id="ARBA00022695"/>
    </source>
</evidence>
<accession>A0A645D4M7</accession>
<dbReference type="GO" id="GO:0006048">
    <property type="term" value="P:UDP-N-acetylglucosamine biosynthetic process"/>
    <property type="evidence" value="ECO:0007669"/>
    <property type="project" value="TreeGrafter"/>
</dbReference>
<sequence>MTSSINHEETVDFFHDHDFFGYQSSYIRFFRQEMAPATDFSGKIYLENKGQVSLSPNGNGGWFSSIIKADLLPQLKNWGVEWLNIFSVDNPLQKMADPVFIGATMHGSYVSGSKVVRKADPNERVGVLCLENGKPSIVEYFELSKEMIEATNEQGELLYRYGVILNYLFRLDRLLEISETRLPYHIVEKKIPHLTSDGERVQPTQNNGYKFETLVLDMIRMMDNCLGFEVLREVEFAPIKNKTGVDSLETSRTLLKQNGIEL</sequence>
<dbReference type="EMBL" id="VSSQ01032776">
    <property type="protein sequence ID" value="MPM84155.1"/>
    <property type="molecule type" value="Genomic_DNA"/>
</dbReference>
<evidence type="ECO:0000256" key="2">
    <source>
        <dbReference type="ARBA" id="ARBA00022679"/>
    </source>
</evidence>
<dbReference type="InterPro" id="IPR039741">
    <property type="entry name" value="UDP-sugar_pyrophosphorylase"/>
</dbReference>
<comment type="similarity">
    <text evidence="1">Belongs to the UDPGP type 1 family.</text>
</comment>
<gene>
    <name evidence="4" type="ORF">SDC9_131226</name>
</gene>
<name>A0A645D4M7_9ZZZZ</name>
<keyword evidence="3 4" id="KW-0548">Nucleotidyltransferase</keyword>
<dbReference type="EC" id="2.7.7.-" evidence="4"/>
<dbReference type="Gene3D" id="3.90.550.10">
    <property type="entry name" value="Spore Coat Polysaccharide Biosynthesis Protein SpsA, Chain A"/>
    <property type="match status" value="1"/>
</dbReference>
<reference evidence="4" key="1">
    <citation type="submission" date="2019-08" db="EMBL/GenBank/DDBJ databases">
        <authorList>
            <person name="Kucharzyk K."/>
            <person name="Murdoch R.W."/>
            <person name="Higgins S."/>
            <person name="Loffler F."/>
        </authorList>
    </citation>
    <scope>NUCLEOTIDE SEQUENCE</scope>
</reference>
<dbReference type="InterPro" id="IPR029044">
    <property type="entry name" value="Nucleotide-diphossugar_trans"/>
</dbReference>
<proteinExistence type="inferred from homology"/>
<dbReference type="InterPro" id="IPR002618">
    <property type="entry name" value="UDPGP_fam"/>
</dbReference>
<dbReference type="Pfam" id="PF01704">
    <property type="entry name" value="UDPGP"/>
    <property type="match status" value="1"/>
</dbReference>
<dbReference type="SUPFAM" id="SSF53448">
    <property type="entry name" value="Nucleotide-diphospho-sugar transferases"/>
    <property type="match status" value="1"/>
</dbReference>
<keyword evidence="2 4" id="KW-0808">Transferase</keyword>
<evidence type="ECO:0000313" key="4">
    <source>
        <dbReference type="EMBL" id="MPM84155.1"/>
    </source>
</evidence>
<comment type="caution">
    <text evidence="4">The sequence shown here is derived from an EMBL/GenBank/DDBJ whole genome shotgun (WGS) entry which is preliminary data.</text>
</comment>